<feature type="region of interest" description="Disordered" evidence="6">
    <location>
        <begin position="198"/>
        <end position="217"/>
    </location>
</feature>
<dbReference type="Pfam" id="PF00569">
    <property type="entry name" value="ZZ"/>
    <property type="match status" value="1"/>
</dbReference>
<dbReference type="OrthoDB" id="2122982at2759"/>
<dbReference type="Proteomes" id="UP000799539">
    <property type="component" value="Unassembled WGS sequence"/>
</dbReference>
<evidence type="ECO:0000259" key="8">
    <source>
        <dbReference type="PROSITE" id="PS50222"/>
    </source>
</evidence>
<feature type="compositionally biased region" description="Acidic residues" evidence="6">
    <location>
        <begin position="201"/>
        <end position="215"/>
    </location>
</feature>
<evidence type="ECO:0000313" key="9">
    <source>
        <dbReference type="EMBL" id="KAF2212393.1"/>
    </source>
</evidence>
<keyword evidence="4" id="KW-0106">Calcium</keyword>
<dbReference type="SUPFAM" id="SSF47473">
    <property type="entry name" value="EF-hand"/>
    <property type="match status" value="1"/>
</dbReference>
<proteinExistence type="predicted"/>
<dbReference type="SMART" id="SM00291">
    <property type="entry name" value="ZnF_ZZ"/>
    <property type="match status" value="1"/>
</dbReference>
<dbReference type="InterPro" id="IPR052260">
    <property type="entry name" value="Autophagy_Rcpt_SigReg"/>
</dbReference>
<organism evidence="9 10">
    <name type="scientific">Cercospora zeae-maydis SCOH1-5</name>
    <dbReference type="NCBI Taxonomy" id="717836"/>
    <lineage>
        <taxon>Eukaryota</taxon>
        <taxon>Fungi</taxon>
        <taxon>Dikarya</taxon>
        <taxon>Ascomycota</taxon>
        <taxon>Pezizomycotina</taxon>
        <taxon>Dothideomycetes</taxon>
        <taxon>Dothideomycetidae</taxon>
        <taxon>Mycosphaerellales</taxon>
        <taxon>Mycosphaerellaceae</taxon>
        <taxon>Cercospora</taxon>
    </lineage>
</organism>
<dbReference type="GO" id="GO:0005509">
    <property type="term" value="F:calcium ion binding"/>
    <property type="evidence" value="ECO:0007669"/>
    <property type="project" value="InterPro"/>
</dbReference>
<evidence type="ECO:0000256" key="4">
    <source>
        <dbReference type="ARBA" id="ARBA00022837"/>
    </source>
</evidence>
<evidence type="ECO:0000313" key="10">
    <source>
        <dbReference type="Proteomes" id="UP000799539"/>
    </source>
</evidence>
<dbReference type="SUPFAM" id="SSF57850">
    <property type="entry name" value="RING/U-box"/>
    <property type="match status" value="1"/>
</dbReference>
<dbReference type="InterPro" id="IPR018247">
    <property type="entry name" value="EF_Hand_1_Ca_BS"/>
</dbReference>
<accession>A0A6A6FG76</accession>
<dbReference type="EMBL" id="ML992673">
    <property type="protein sequence ID" value="KAF2212393.1"/>
    <property type="molecule type" value="Genomic_DNA"/>
</dbReference>
<keyword evidence="1" id="KW-0479">Metal-binding</keyword>
<sequence length="852" mass="95619">MSNQSSDLASRYHPAIWMAAGLTIAYTSYRLFGSYANLPSTDLRRSNAVHRPRRNRQEGHVDWESPSPGAPLGTILIGKDDETLAINLANTRLPSADMLRRMYGSGSEAIRREMQSLALDMILSNCFASVDDAESRARLSNFGLDEVLAALRSRDGDAILQTSYNIPRIMHLDTVSGSHVERAIHTLLTSDPWFNANASGSDDDVGDPAETEDWEVDKNEPSQGLRGLLYYIAENEAKRKAYEHRGIGCEECGELPIRGVRWHCLNCPDFDLCSSCEAHTRHPKTHVFAKIKIPVPVLSQPTQEIKLWYPGDPRKIHASLDSNLRKKLCHEYDYEEPQLDALYDQFTCLANVPWERDPTRVKAGMDRRAFNKAMTSERWPAGLATNAMFDRMFAFYDTDSNGIIGLEEFVDGMAYLRGPKRFASLRRTIQGYDLDGDGYVDRKDFLRILRAKHVIQKQLISDQVDFLESERILMSQDTLRSSQPISSLFADETIPPGEARLPGGKRPDSFGDMQPLPGTKTILDERDPFVRKLPARERLRSTLSRFEELLDETETSPRGNDGTEDEAAVREMHPDLEDEIEDPYLQDILWQITENGFNELLDPLFRARELNDQEIVETRAERKQWASEIEDAVAAEARSRQRQMEILEASGPLQGSTNETVPEQRAPDLPERAQPETFSDGIVPTDWVSLSRREAEIADAPLNELLDNLGYGLRDEHTTANDFRAAGSGPQIAHSDSSTIWNGRPPSRATSPLKTAMSAGDDVPSNDPTLLQNRPSADSVPSGSNSTTSASAKILSKARLNKLAQLNDLEREMEDRGGPGRLAYDEVEHIVVANEKHELRGLVKSWLEWASF</sequence>
<dbReference type="PANTHER" id="PTHR15090:SF8">
    <property type="entry name" value="ZZ-TYPE ZINC FINGER-CONTAINING PROTEIN"/>
    <property type="match status" value="1"/>
</dbReference>
<dbReference type="InterPro" id="IPR002048">
    <property type="entry name" value="EF_hand_dom"/>
</dbReference>
<dbReference type="PROSITE" id="PS50222">
    <property type="entry name" value="EF_HAND_2"/>
    <property type="match status" value="2"/>
</dbReference>
<dbReference type="SMART" id="SM00054">
    <property type="entry name" value="EFh"/>
    <property type="match status" value="2"/>
</dbReference>
<feature type="domain" description="ZZ-type" evidence="7">
    <location>
        <begin position="244"/>
        <end position="296"/>
    </location>
</feature>
<dbReference type="Gene3D" id="3.30.60.90">
    <property type="match status" value="1"/>
</dbReference>
<evidence type="ECO:0008006" key="11">
    <source>
        <dbReference type="Google" id="ProtNLM"/>
    </source>
</evidence>
<dbReference type="InterPro" id="IPR011992">
    <property type="entry name" value="EF-hand-dom_pair"/>
</dbReference>
<evidence type="ECO:0000256" key="1">
    <source>
        <dbReference type="ARBA" id="ARBA00022723"/>
    </source>
</evidence>
<dbReference type="PROSITE" id="PS50135">
    <property type="entry name" value="ZF_ZZ_2"/>
    <property type="match status" value="1"/>
</dbReference>
<gene>
    <name evidence="9" type="ORF">CERZMDRAFT_106167</name>
</gene>
<feature type="domain" description="EF-hand" evidence="8">
    <location>
        <begin position="420"/>
        <end position="455"/>
    </location>
</feature>
<reference evidence="9" key="1">
    <citation type="journal article" date="2020" name="Stud. Mycol.">
        <title>101 Dothideomycetes genomes: a test case for predicting lifestyles and emergence of pathogens.</title>
        <authorList>
            <person name="Haridas S."/>
            <person name="Albert R."/>
            <person name="Binder M."/>
            <person name="Bloem J."/>
            <person name="Labutti K."/>
            <person name="Salamov A."/>
            <person name="Andreopoulos B."/>
            <person name="Baker S."/>
            <person name="Barry K."/>
            <person name="Bills G."/>
            <person name="Bluhm B."/>
            <person name="Cannon C."/>
            <person name="Castanera R."/>
            <person name="Culley D."/>
            <person name="Daum C."/>
            <person name="Ezra D."/>
            <person name="Gonzalez J."/>
            <person name="Henrissat B."/>
            <person name="Kuo A."/>
            <person name="Liang C."/>
            <person name="Lipzen A."/>
            <person name="Lutzoni F."/>
            <person name="Magnuson J."/>
            <person name="Mondo S."/>
            <person name="Nolan M."/>
            <person name="Ohm R."/>
            <person name="Pangilinan J."/>
            <person name="Park H.-J."/>
            <person name="Ramirez L."/>
            <person name="Alfaro M."/>
            <person name="Sun H."/>
            <person name="Tritt A."/>
            <person name="Yoshinaga Y."/>
            <person name="Zwiers L.-H."/>
            <person name="Turgeon B."/>
            <person name="Goodwin S."/>
            <person name="Spatafora J."/>
            <person name="Crous P."/>
            <person name="Grigoriev I."/>
        </authorList>
    </citation>
    <scope>NUCLEOTIDE SEQUENCE</scope>
    <source>
        <strain evidence="9">SCOH1-5</strain>
    </source>
</reference>
<dbReference type="InterPro" id="IPR043145">
    <property type="entry name" value="Znf_ZZ_sf"/>
</dbReference>
<evidence type="ECO:0000256" key="2">
    <source>
        <dbReference type="ARBA" id="ARBA00022771"/>
    </source>
</evidence>
<dbReference type="PANTHER" id="PTHR15090">
    <property type="entry name" value="SEQUESTOSOME 1-RELATED"/>
    <property type="match status" value="1"/>
</dbReference>
<dbReference type="InterPro" id="IPR000433">
    <property type="entry name" value="Znf_ZZ"/>
</dbReference>
<dbReference type="GO" id="GO:0008270">
    <property type="term" value="F:zinc ion binding"/>
    <property type="evidence" value="ECO:0007669"/>
    <property type="project" value="UniProtKB-KW"/>
</dbReference>
<evidence type="ECO:0000259" key="7">
    <source>
        <dbReference type="PROSITE" id="PS50135"/>
    </source>
</evidence>
<dbReference type="CDD" id="cd02340">
    <property type="entry name" value="ZZ_NBR1_like"/>
    <property type="match status" value="1"/>
</dbReference>
<dbReference type="PROSITE" id="PS00018">
    <property type="entry name" value="EF_HAND_1"/>
    <property type="match status" value="2"/>
</dbReference>
<dbReference type="PROSITE" id="PS01357">
    <property type="entry name" value="ZF_ZZ_1"/>
    <property type="match status" value="1"/>
</dbReference>
<evidence type="ECO:0000256" key="6">
    <source>
        <dbReference type="SAM" id="MobiDB-lite"/>
    </source>
</evidence>
<feature type="region of interest" description="Disordered" evidence="6">
    <location>
        <begin position="650"/>
        <end position="680"/>
    </location>
</feature>
<keyword evidence="3" id="KW-0862">Zinc</keyword>
<dbReference type="AlphaFoldDB" id="A0A6A6FG76"/>
<protein>
    <recommendedName>
        <fullName evidence="11">EF-hand</fullName>
    </recommendedName>
</protein>
<evidence type="ECO:0000256" key="3">
    <source>
        <dbReference type="ARBA" id="ARBA00022833"/>
    </source>
</evidence>
<evidence type="ECO:0000256" key="5">
    <source>
        <dbReference type="PROSITE-ProRule" id="PRU00228"/>
    </source>
</evidence>
<dbReference type="Gene3D" id="1.10.238.10">
    <property type="entry name" value="EF-hand"/>
    <property type="match status" value="1"/>
</dbReference>
<name>A0A6A6FG76_9PEZI</name>
<keyword evidence="10" id="KW-1185">Reference proteome</keyword>
<feature type="compositionally biased region" description="Polar residues" evidence="6">
    <location>
        <begin position="766"/>
        <end position="791"/>
    </location>
</feature>
<feature type="domain" description="EF-hand" evidence="8">
    <location>
        <begin position="384"/>
        <end position="419"/>
    </location>
</feature>
<feature type="region of interest" description="Disordered" evidence="6">
    <location>
        <begin position="484"/>
        <end position="525"/>
    </location>
</feature>
<keyword evidence="2 5" id="KW-0863">Zinc-finger</keyword>
<dbReference type="CDD" id="cd00051">
    <property type="entry name" value="EFh"/>
    <property type="match status" value="1"/>
</dbReference>
<feature type="region of interest" description="Disordered" evidence="6">
    <location>
        <begin position="721"/>
        <end position="791"/>
    </location>
</feature>
<feature type="compositionally biased region" description="Basic and acidic residues" evidence="6">
    <location>
        <begin position="665"/>
        <end position="674"/>
    </location>
</feature>